<dbReference type="Proteomes" id="UP000251995">
    <property type="component" value="Chromosome"/>
</dbReference>
<keyword evidence="2" id="KW-1185">Reference proteome</keyword>
<gene>
    <name evidence="1" type="ORF">JS278_02916</name>
</gene>
<dbReference type="EMBL" id="CP025198">
    <property type="protein sequence ID" value="AXE40050.1"/>
    <property type="molecule type" value="Genomic_DNA"/>
</dbReference>
<organism evidence="1 2">
    <name type="scientific">Acidipropionibacterium virtanenii</name>
    <dbReference type="NCBI Taxonomy" id="2057246"/>
    <lineage>
        <taxon>Bacteria</taxon>
        <taxon>Bacillati</taxon>
        <taxon>Actinomycetota</taxon>
        <taxon>Actinomycetes</taxon>
        <taxon>Propionibacteriales</taxon>
        <taxon>Propionibacteriaceae</taxon>
        <taxon>Acidipropionibacterium</taxon>
    </lineage>
</organism>
<evidence type="ECO:0000313" key="2">
    <source>
        <dbReference type="Proteomes" id="UP000251995"/>
    </source>
</evidence>
<sequence length="70" mass="8164">MMPEEFDVERRWPDLFDKLGGQQRRSVAQALEEARAEGREVTRQEVADLIEETRGTIGADEYTRKDMPPR</sequence>
<name>A0A344UXQ2_9ACTN</name>
<proteinExistence type="predicted"/>
<dbReference type="AlphaFoldDB" id="A0A344UXQ2"/>
<reference evidence="1 2" key="1">
    <citation type="submission" date="2017-12" db="EMBL/GenBank/DDBJ databases">
        <title>The whole genome sequence of the Acidipropionibacterium virtanenii sp. nov. type strain JS278.</title>
        <authorList>
            <person name="Laine P."/>
            <person name="Deptula P."/>
            <person name="Varmanen P."/>
            <person name="Auvinen P."/>
        </authorList>
    </citation>
    <scope>NUCLEOTIDE SEQUENCE [LARGE SCALE GENOMIC DNA]</scope>
    <source>
        <strain evidence="1 2">JS278</strain>
    </source>
</reference>
<evidence type="ECO:0000313" key="1">
    <source>
        <dbReference type="EMBL" id="AXE40050.1"/>
    </source>
</evidence>
<dbReference type="RefSeq" id="WP_114045821.1">
    <property type="nucleotide sequence ID" value="NZ_CP025198.1"/>
</dbReference>
<protein>
    <submittedName>
        <fullName evidence="1">Uncharacterized protein</fullName>
    </submittedName>
</protein>
<accession>A0A344UXQ2</accession>
<dbReference type="OrthoDB" id="4578598at2"/>
<dbReference type="KEGG" id="acij:JS278_02916"/>